<dbReference type="Proteomes" id="UP000714275">
    <property type="component" value="Unassembled WGS sequence"/>
</dbReference>
<feature type="coiled-coil region" evidence="1">
    <location>
        <begin position="12"/>
        <end position="39"/>
    </location>
</feature>
<name>A0A9P7CYF1_9AGAM</name>
<evidence type="ECO:0000313" key="2">
    <source>
        <dbReference type="EMBL" id="KAG1770573.1"/>
    </source>
</evidence>
<gene>
    <name evidence="2" type="ORF">EV702DRAFT_1049300</name>
</gene>
<protein>
    <submittedName>
        <fullName evidence="2">Uncharacterized protein</fullName>
    </submittedName>
</protein>
<organism evidence="2 3">
    <name type="scientific">Suillus placidus</name>
    <dbReference type="NCBI Taxonomy" id="48579"/>
    <lineage>
        <taxon>Eukaryota</taxon>
        <taxon>Fungi</taxon>
        <taxon>Dikarya</taxon>
        <taxon>Basidiomycota</taxon>
        <taxon>Agaricomycotina</taxon>
        <taxon>Agaricomycetes</taxon>
        <taxon>Agaricomycetidae</taxon>
        <taxon>Boletales</taxon>
        <taxon>Suillineae</taxon>
        <taxon>Suillaceae</taxon>
        <taxon>Suillus</taxon>
    </lineage>
</organism>
<dbReference type="AlphaFoldDB" id="A0A9P7CYF1"/>
<evidence type="ECO:0000313" key="3">
    <source>
        <dbReference type="Proteomes" id="UP000714275"/>
    </source>
</evidence>
<sequence length="166" mass="18741">MPHNKGKTIGKADRAARSLIQLETELQHLQRHAKKQIDKPKGQAGQSELKGGYSLQQAMRLAGNDRKYNTFRPICYPENIYHNNNTSMYSKPGFWTHFHYNTSLTGEHSTGCGVLERINRSTIIAMGGQDKLLGHGGWKMTSLRQTADAAGDNQFILQTRLLMRGW</sequence>
<evidence type="ECO:0000256" key="1">
    <source>
        <dbReference type="SAM" id="Coils"/>
    </source>
</evidence>
<dbReference type="EMBL" id="JABBWD010000064">
    <property type="protein sequence ID" value="KAG1770573.1"/>
    <property type="molecule type" value="Genomic_DNA"/>
</dbReference>
<proteinExistence type="predicted"/>
<keyword evidence="1" id="KW-0175">Coiled coil</keyword>
<dbReference type="OrthoDB" id="2686582at2759"/>
<reference evidence="2" key="1">
    <citation type="journal article" date="2020" name="New Phytol.">
        <title>Comparative genomics reveals dynamic genome evolution in host specialist ectomycorrhizal fungi.</title>
        <authorList>
            <person name="Lofgren L.A."/>
            <person name="Nguyen N.H."/>
            <person name="Vilgalys R."/>
            <person name="Ruytinx J."/>
            <person name="Liao H.L."/>
            <person name="Branco S."/>
            <person name="Kuo A."/>
            <person name="LaButti K."/>
            <person name="Lipzen A."/>
            <person name="Andreopoulos W."/>
            <person name="Pangilinan J."/>
            <person name="Riley R."/>
            <person name="Hundley H."/>
            <person name="Na H."/>
            <person name="Barry K."/>
            <person name="Grigoriev I.V."/>
            <person name="Stajich J.E."/>
            <person name="Kennedy P.G."/>
        </authorList>
    </citation>
    <scope>NUCLEOTIDE SEQUENCE</scope>
    <source>
        <strain evidence="2">DOB743</strain>
    </source>
</reference>
<accession>A0A9P7CYF1</accession>
<keyword evidence="3" id="KW-1185">Reference proteome</keyword>
<comment type="caution">
    <text evidence="2">The sequence shown here is derived from an EMBL/GenBank/DDBJ whole genome shotgun (WGS) entry which is preliminary data.</text>
</comment>